<protein>
    <submittedName>
        <fullName evidence="1">Uncharacterized protein</fullName>
    </submittedName>
</protein>
<proteinExistence type="predicted"/>
<gene>
    <name evidence="1" type="ORF">UFOVP1056_20</name>
    <name evidence="2" type="ORF">UFOVP1659_17</name>
</gene>
<accession>A0A6J5QIF2</accession>
<evidence type="ECO:0000313" key="1">
    <source>
        <dbReference type="EMBL" id="CAB4181191.1"/>
    </source>
</evidence>
<evidence type="ECO:0000313" key="2">
    <source>
        <dbReference type="EMBL" id="CAB4222274.1"/>
    </source>
</evidence>
<organism evidence="1">
    <name type="scientific">uncultured Caudovirales phage</name>
    <dbReference type="NCBI Taxonomy" id="2100421"/>
    <lineage>
        <taxon>Viruses</taxon>
        <taxon>Duplodnaviria</taxon>
        <taxon>Heunggongvirae</taxon>
        <taxon>Uroviricota</taxon>
        <taxon>Caudoviricetes</taxon>
        <taxon>Peduoviridae</taxon>
        <taxon>Maltschvirus</taxon>
        <taxon>Maltschvirus maltsch</taxon>
    </lineage>
</organism>
<name>A0A6J5QIF2_9CAUD</name>
<sequence>MTDVAYQNAVGDILAAADRAISDYATAEELAWHLAIMVQTTTDLLVRYALAAHTSNVWHDMVHQFMSITEAATGELVNVCCMKHGKVLLATVPCTECFVEGCF</sequence>
<reference evidence="1" key="1">
    <citation type="submission" date="2020-05" db="EMBL/GenBank/DDBJ databases">
        <authorList>
            <person name="Chiriac C."/>
            <person name="Salcher M."/>
            <person name="Ghai R."/>
            <person name="Kavagutti S V."/>
        </authorList>
    </citation>
    <scope>NUCLEOTIDE SEQUENCE</scope>
</reference>
<dbReference type="EMBL" id="LR797014">
    <property type="protein sequence ID" value="CAB4181191.1"/>
    <property type="molecule type" value="Genomic_DNA"/>
</dbReference>
<dbReference type="EMBL" id="LR797516">
    <property type="protein sequence ID" value="CAB4222274.1"/>
    <property type="molecule type" value="Genomic_DNA"/>
</dbReference>